<protein>
    <recommendedName>
        <fullName evidence="3">VWFA domain-containing protein</fullName>
    </recommendedName>
</protein>
<dbReference type="EMBL" id="FNBW01000007">
    <property type="protein sequence ID" value="SDF87237.1"/>
    <property type="molecule type" value="Genomic_DNA"/>
</dbReference>
<dbReference type="Proteomes" id="UP000198615">
    <property type="component" value="Unassembled WGS sequence"/>
</dbReference>
<organism evidence="1 2">
    <name type="scientific">Thalassobaculum litoreum DSM 18839</name>
    <dbReference type="NCBI Taxonomy" id="1123362"/>
    <lineage>
        <taxon>Bacteria</taxon>
        <taxon>Pseudomonadati</taxon>
        <taxon>Pseudomonadota</taxon>
        <taxon>Alphaproteobacteria</taxon>
        <taxon>Rhodospirillales</taxon>
        <taxon>Thalassobaculaceae</taxon>
        <taxon>Thalassobaculum</taxon>
    </lineage>
</organism>
<comment type="caution">
    <text evidence="1">The sequence shown here is derived from an EMBL/GenBank/DDBJ whole genome shotgun (WGS) entry which is preliminary data.</text>
</comment>
<dbReference type="Pfam" id="PF06707">
    <property type="entry name" value="DUF1194"/>
    <property type="match status" value="1"/>
</dbReference>
<dbReference type="Gene3D" id="3.40.50.410">
    <property type="entry name" value="von Willebrand factor, type A domain"/>
    <property type="match status" value="1"/>
</dbReference>
<evidence type="ECO:0008006" key="3">
    <source>
        <dbReference type="Google" id="ProtNLM"/>
    </source>
</evidence>
<accession>A0A8G2BIC7</accession>
<dbReference type="AlphaFoldDB" id="A0A8G2BIC7"/>
<keyword evidence="2" id="KW-1185">Reference proteome</keyword>
<proteinExistence type="predicted"/>
<name>A0A8G2BIC7_9PROT</name>
<gene>
    <name evidence="1" type="ORF">SAMN05660686_02633</name>
</gene>
<sequence length="238" mass="25197">MASLVLAPMAAARTAVDLELVFASDGSGSIDDEELRFQRQGYAAALADQRVQEVIAAGPLGRIAVAFVEWGAPQSQHTIVDWTVIANRDDALAWGARLVAASRAAYGYNSISEAIAYSADLIRTNDIDGARKVIDLSGDGPQIGGRPLALIRSMTVADGITINGLVVANRNVRTGPSGEPLDEHYEMDVIGGLGAFVVVATEERGFTQTLLAKMVREIADARPTGAATRLAQDSPHER</sequence>
<dbReference type="SUPFAM" id="SSF53300">
    <property type="entry name" value="vWA-like"/>
    <property type="match status" value="1"/>
</dbReference>
<evidence type="ECO:0000313" key="1">
    <source>
        <dbReference type="EMBL" id="SDF87237.1"/>
    </source>
</evidence>
<dbReference type="InterPro" id="IPR010607">
    <property type="entry name" value="DUF1194"/>
</dbReference>
<evidence type="ECO:0000313" key="2">
    <source>
        <dbReference type="Proteomes" id="UP000198615"/>
    </source>
</evidence>
<dbReference type="RefSeq" id="WP_215906101.1">
    <property type="nucleotide sequence ID" value="NZ_FNBW01000007.1"/>
</dbReference>
<dbReference type="InterPro" id="IPR036465">
    <property type="entry name" value="vWFA_dom_sf"/>
</dbReference>
<reference evidence="1 2" key="1">
    <citation type="submission" date="2016-10" db="EMBL/GenBank/DDBJ databases">
        <authorList>
            <person name="Varghese N."/>
            <person name="Submissions S."/>
        </authorList>
    </citation>
    <scope>NUCLEOTIDE SEQUENCE [LARGE SCALE GENOMIC DNA]</scope>
    <source>
        <strain evidence="1 2">DSM 18839</strain>
    </source>
</reference>